<dbReference type="NCBIfam" id="TIGR02464">
    <property type="entry name" value="ribofla_fusion"/>
    <property type="match status" value="1"/>
</dbReference>
<proteinExistence type="predicted"/>
<evidence type="ECO:0000259" key="3">
    <source>
        <dbReference type="Pfam" id="PF08719"/>
    </source>
</evidence>
<evidence type="ECO:0000256" key="2">
    <source>
        <dbReference type="ARBA" id="ARBA00000751"/>
    </source>
</evidence>
<protein>
    <recommendedName>
        <fullName evidence="3">NADAR domain-containing protein</fullName>
    </recommendedName>
</protein>
<sequence>MLPLSSEGLNKETAEAVFFYTPAFDALNNFSAHTVDIWGKHFPTAEHAFQWKKFSDIAPDIAEKILHAGCPEDAQRIAHQNKASQPSDWQEIKVGVMEEILRAKLAEHETVRETLIRSGNRTIVENSPTDSFWGCGPNGDGKNMMGVLWMKIRKDNLEK</sequence>
<evidence type="ECO:0000313" key="5">
    <source>
        <dbReference type="Proteomes" id="UP000229342"/>
    </source>
</evidence>
<dbReference type="InterPro" id="IPR012816">
    <property type="entry name" value="NADAR"/>
</dbReference>
<dbReference type="CDD" id="cd15457">
    <property type="entry name" value="NADAR"/>
    <property type="match status" value="1"/>
</dbReference>
<dbReference type="EMBL" id="PCVG01000060">
    <property type="protein sequence ID" value="PIQ68342.1"/>
    <property type="molecule type" value="Genomic_DNA"/>
</dbReference>
<evidence type="ECO:0000256" key="1">
    <source>
        <dbReference type="ARBA" id="ARBA00000022"/>
    </source>
</evidence>
<accession>A0A2H0KAQ4</accession>
<dbReference type="Pfam" id="PF08719">
    <property type="entry name" value="NADAR"/>
    <property type="match status" value="1"/>
</dbReference>
<gene>
    <name evidence="4" type="ORF">COV91_04665</name>
</gene>
<comment type="catalytic activity">
    <reaction evidence="1">
        <text>5-amino-6-(5-phospho-D-ribosylamino)uracil + H2O = 5,6-diaminouracil + D-ribose 5-phosphate</text>
        <dbReference type="Rhea" id="RHEA:55020"/>
        <dbReference type="ChEBI" id="CHEBI:15377"/>
        <dbReference type="ChEBI" id="CHEBI:46252"/>
        <dbReference type="ChEBI" id="CHEBI:58453"/>
        <dbReference type="ChEBI" id="CHEBI:78346"/>
    </reaction>
</comment>
<comment type="caution">
    <text evidence="4">The sequence shown here is derived from an EMBL/GenBank/DDBJ whole genome shotgun (WGS) entry which is preliminary data.</text>
</comment>
<evidence type="ECO:0000313" key="4">
    <source>
        <dbReference type="EMBL" id="PIQ68342.1"/>
    </source>
</evidence>
<organism evidence="4 5">
    <name type="scientific">Candidatus Taylorbacteria bacterium CG11_big_fil_rev_8_21_14_0_20_46_11</name>
    <dbReference type="NCBI Taxonomy" id="1975025"/>
    <lineage>
        <taxon>Bacteria</taxon>
        <taxon>Candidatus Tayloriibacteriota</taxon>
    </lineage>
</organism>
<dbReference type="Proteomes" id="UP000229342">
    <property type="component" value="Unassembled WGS sequence"/>
</dbReference>
<reference evidence="4 5" key="1">
    <citation type="submission" date="2017-09" db="EMBL/GenBank/DDBJ databases">
        <title>Depth-based differentiation of microbial function through sediment-hosted aquifers and enrichment of novel symbionts in the deep terrestrial subsurface.</title>
        <authorList>
            <person name="Probst A.J."/>
            <person name="Ladd B."/>
            <person name="Jarett J.K."/>
            <person name="Geller-Mcgrath D.E."/>
            <person name="Sieber C.M."/>
            <person name="Emerson J.B."/>
            <person name="Anantharaman K."/>
            <person name="Thomas B.C."/>
            <person name="Malmstrom R."/>
            <person name="Stieglmeier M."/>
            <person name="Klingl A."/>
            <person name="Woyke T."/>
            <person name="Ryan C.M."/>
            <person name="Banfield J.F."/>
        </authorList>
    </citation>
    <scope>NUCLEOTIDE SEQUENCE [LARGE SCALE GENOMIC DNA]</scope>
    <source>
        <strain evidence="4">CG11_big_fil_rev_8_21_14_0_20_46_11</strain>
    </source>
</reference>
<name>A0A2H0KAQ4_9BACT</name>
<dbReference type="Gene3D" id="1.10.357.40">
    <property type="entry name" value="YbiA-like"/>
    <property type="match status" value="1"/>
</dbReference>
<comment type="catalytic activity">
    <reaction evidence="2">
        <text>2,5-diamino-6-hydroxy-4-(5-phosphoribosylamino)-pyrimidine + H2O = 2,5,6-triamino-4-hydroxypyrimidine + D-ribose 5-phosphate</text>
        <dbReference type="Rhea" id="RHEA:23436"/>
        <dbReference type="ChEBI" id="CHEBI:15377"/>
        <dbReference type="ChEBI" id="CHEBI:58614"/>
        <dbReference type="ChEBI" id="CHEBI:78346"/>
        <dbReference type="ChEBI" id="CHEBI:137796"/>
    </reaction>
</comment>
<dbReference type="InterPro" id="IPR037238">
    <property type="entry name" value="YbiA-like_sf"/>
</dbReference>
<dbReference type="SUPFAM" id="SSF143990">
    <property type="entry name" value="YbiA-like"/>
    <property type="match status" value="1"/>
</dbReference>
<dbReference type="AlphaFoldDB" id="A0A2H0KAQ4"/>
<feature type="domain" description="NADAR" evidence="3">
    <location>
        <begin position="24"/>
        <end position="154"/>
    </location>
</feature>